<evidence type="ECO:0000256" key="1">
    <source>
        <dbReference type="SAM" id="MobiDB-lite"/>
    </source>
</evidence>
<dbReference type="EMBL" id="BLAH01000094">
    <property type="protein sequence ID" value="GES38535.1"/>
    <property type="molecule type" value="Genomic_DNA"/>
</dbReference>
<sequence length="73" mass="8288">MPRPPRGIGSRARTRGPSPHVLWRARFSSLRPAWLSILSRWPIPRFTGPAGPDHSWKGKPNLLFGGRTNRYSN</sequence>
<organism evidence="2 3">
    <name type="scientific">Rhodococcus aetherivorans</name>
    <dbReference type="NCBI Taxonomy" id="191292"/>
    <lineage>
        <taxon>Bacteria</taxon>
        <taxon>Bacillati</taxon>
        <taxon>Actinomycetota</taxon>
        <taxon>Actinomycetes</taxon>
        <taxon>Mycobacteriales</taxon>
        <taxon>Nocardiaceae</taxon>
        <taxon>Rhodococcus</taxon>
    </lineage>
</organism>
<reference evidence="2 3" key="1">
    <citation type="journal article" date="2018" name="Biodegradation">
        <title>1,4-Dioxane degradation characteristics of Rhodococcus aetherivorans JCM 14343.</title>
        <authorList>
            <person name="Inoue D."/>
            <person name="Tsunoda T."/>
            <person name="Yamamoto N."/>
            <person name="Ike M."/>
            <person name="Sei K."/>
        </authorList>
    </citation>
    <scope>NUCLEOTIDE SEQUENCE [LARGE SCALE GENOMIC DNA]</scope>
    <source>
        <strain evidence="2 3">JCM 14343</strain>
    </source>
</reference>
<proteinExistence type="predicted"/>
<name>A0ABQ0YPR4_9NOCA</name>
<protein>
    <submittedName>
        <fullName evidence="2">Uncharacterized protein</fullName>
    </submittedName>
</protein>
<feature type="region of interest" description="Disordered" evidence="1">
    <location>
        <begin position="49"/>
        <end position="73"/>
    </location>
</feature>
<dbReference type="Proteomes" id="UP000325466">
    <property type="component" value="Unassembled WGS sequence"/>
</dbReference>
<evidence type="ECO:0000313" key="2">
    <source>
        <dbReference type="EMBL" id="GES38535.1"/>
    </source>
</evidence>
<keyword evidence="3" id="KW-1185">Reference proteome</keyword>
<accession>A0ABQ0YPR4</accession>
<gene>
    <name evidence="2" type="ORF">RAJCM14343_3800</name>
</gene>
<comment type="caution">
    <text evidence="2">The sequence shown here is derived from an EMBL/GenBank/DDBJ whole genome shotgun (WGS) entry which is preliminary data.</text>
</comment>
<evidence type="ECO:0000313" key="3">
    <source>
        <dbReference type="Proteomes" id="UP000325466"/>
    </source>
</evidence>